<name>A0ACB8BPT6_9AGAM</name>
<sequence>MEESRRKSPNGRLVERQEEAPPTKAVWAFPLFLFRATQLLRRSSEGPTLPFFPSYHLSDSVTAVLISNRYSHLESPRTDELVDCGAKGDLKRVKQPPDLVNSRSSCAMSRNALAPEICTRLVHWTRRHDLPTLCRTSKSLQREAEIKLYETIMCGNIHATYRACESIVGQGRLGSYVRFFYIYQDQRRNQREPFPYRFWQMVQIALSKMRSLESLLINDPVYYNTWVLGDTPRIPFQLREARLRFAWDLHLVKFLESQNELRSLFIIDGPEDENALQLEAGSLPQLRILDGPLSTATALVSGLCPLTHVQIALDKDSRLLAFVPRLYAVASSLRALNILNMPEEVTLEALEVVSSMCPNLHHFGILPLPVPSSRCHRFHRALMVMYKLRTLELDIARWSPQPTGALQRALTTELRVYRPSLECVCFWIGANRTLWVLDGDRWDFQSETGQHPQLDALWRNA</sequence>
<accession>A0ACB8BPT6</accession>
<evidence type="ECO:0000313" key="1">
    <source>
        <dbReference type="EMBL" id="KAH7927644.1"/>
    </source>
</evidence>
<organism evidence="1 2">
    <name type="scientific">Leucogyrophana mollusca</name>
    <dbReference type="NCBI Taxonomy" id="85980"/>
    <lineage>
        <taxon>Eukaryota</taxon>
        <taxon>Fungi</taxon>
        <taxon>Dikarya</taxon>
        <taxon>Basidiomycota</taxon>
        <taxon>Agaricomycotina</taxon>
        <taxon>Agaricomycetes</taxon>
        <taxon>Agaricomycetidae</taxon>
        <taxon>Boletales</taxon>
        <taxon>Boletales incertae sedis</taxon>
        <taxon>Leucogyrophana</taxon>
    </lineage>
</organism>
<reference evidence="1" key="1">
    <citation type="journal article" date="2021" name="New Phytol.">
        <title>Evolutionary innovations through gain and loss of genes in the ectomycorrhizal Boletales.</title>
        <authorList>
            <person name="Wu G."/>
            <person name="Miyauchi S."/>
            <person name="Morin E."/>
            <person name="Kuo A."/>
            <person name="Drula E."/>
            <person name="Varga T."/>
            <person name="Kohler A."/>
            <person name="Feng B."/>
            <person name="Cao Y."/>
            <person name="Lipzen A."/>
            <person name="Daum C."/>
            <person name="Hundley H."/>
            <person name="Pangilinan J."/>
            <person name="Johnson J."/>
            <person name="Barry K."/>
            <person name="LaButti K."/>
            <person name="Ng V."/>
            <person name="Ahrendt S."/>
            <person name="Min B."/>
            <person name="Choi I.G."/>
            <person name="Park H."/>
            <person name="Plett J.M."/>
            <person name="Magnuson J."/>
            <person name="Spatafora J.W."/>
            <person name="Nagy L.G."/>
            <person name="Henrissat B."/>
            <person name="Grigoriev I.V."/>
            <person name="Yang Z.L."/>
            <person name="Xu J."/>
            <person name="Martin F.M."/>
        </authorList>
    </citation>
    <scope>NUCLEOTIDE SEQUENCE</scope>
    <source>
        <strain evidence="1">KUC20120723A-06</strain>
    </source>
</reference>
<protein>
    <submittedName>
        <fullName evidence="1">Uncharacterized protein</fullName>
    </submittedName>
</protein>
<proteinExistence type="predicted"/>
<keyword evidence="2" id="KW-1185">Reference proteome</keyword>
<dbReference type="EMBL" id="MU266363">
    <property type="protein sequence ID" value="KAH7927644.1"/>
    <property type="molecule type" value="Genomic_DNA"/>
</dbReference>
<gene>
    <name evidence="1" type="ORF">BV22DRAFT_260734</name>
</gene>
<dbReference type="Proteomes" id="UP000790709">
    <property type="component" value="Unassembled WGS sequence"/>
</dbReference>
<evidence type="ECO:0000313" key="2">
    <source>
        <dbReference type="Proteomes" id="UP000790709"/>
    </source>
</evidence>
<comment type="caution">
    <text evidence="1">The sequence shown here is derived from an EMBL/GenBank/DDBJ whole genome shotgun (WGS) entry which is preliminary data.</text>
</comment>